<evidence type="ECO:0000313" key="5">
    <source>
        <dbReference type="EMBL" id="ANK13032.1"/>
    </source>
</evidence>
<dbReference type="PANTHER" id="PTHR12599">
    <property type="entry name" value="PTERIN-4-ALPHA-CARBINOLAMINE DEHYDRATASE"/>
    <property type="match status" value="1"/>
</dbReference>
<dbReference type="InterPro" id="IPR001533">
    <property type="entry name" value="Pterin_deHydtase"/>
</dbReference>
<comment type="similarity">
    <text evidence="2 4">Belongs to the pterin-4-alpha-carbinolamine dehydratase family.</text>
</comment>
<dbReference type="InterPro" id="IPR036428">
    <property type="entry name" value="PCD_sf"/>
</dbReference>
<organism evidence="5 6">
    <name type="scientific">Erythrobacter neustonensis</name>
    <dbReference type="NCBI Taxonomy" id="1112"/>
    <lineage>
        <taxon>Bacteria</taxon>
        <taxon>Pseudomonadati</taxon>
        <taxon>Pseudomonadota</taxon>
        <taxon>Alphaproteobacteria</taxon>
        <taxon>Sphingomonadales</taxon>
        <taxon>Erythrobacteraceae</taxon>
        <taxon>Erythrobacter/Porphyrobacter group</taxon>
        <taxon>Erythrobacter</taxon>
    </lineage>
</organism>
<dbReference type="RefSeq" id="WP_068350956.1">
    <property type="nucleotide sequence ID" value="NZ_CP016033.1"/>
</dbReference>
<dbReference type="PANTHER" id="PTHR12599:SF0">
    <property type="entry name" value="PTERIN-4-ALPHA-CARBINOLAMINE DEHYDRATASE"/>
    <property type="match status" value="1"/>
</dbReference>
<dbReference type="STRING" id="1112.A9D12_08800"/>
<dbReference type="EMBL" id="CP016033">
    <property type="protein sequence ID" value="ANK13032.1"/>
    <property type="molecule type" value="Genomic_DNA"/>
</dbReference>
<dbReference type="HAMAP" id="MF_00434">
    <property type="entry name" value="Pterin_4_alpha"/>
    <property type="match status" value="1"/>
</dbReference>
<sequence>MSVPELAAEETAALLAAHPDWASARDGKAIARTFLFKDFSEAWGFMNRVALLAEAQDHHPEWFNVYNRVEVTLTTHDAGTAGGLSARDAKMAAAIDRLL</sequence>
<evidence type="ECO:0000256" key="1">
    <source>
        <dbReference type="ARBA" id="ARBA00001554"/>
    </source>
</evidence>
<dbReference type="GO" id="GO:0006729">
    <property type="term" value="P:tetrahydrobiopterin biosynthetic process"/>
    <property type="evidence" value="ECO:0007669"/>
    <property type="project" value="InterPro"/>
</dbReference>
<dbReference type="AlphaFoldDB" id="A0A192D563"/>
<dbReference type="CDD" id="cd00914">
    <property type="entry name" value="PCD_DCoH_subfamily_b"/>
    <property type="match status" value="1"/>
</dbReference>
<dbReference type="KEGG" id="pns:A9D12_08800"/>
<dbReference type="SUPFAM" id="SSF55248">
    <property type="entry name" value="PCD-like"/>
    <property type="match status" value="1"/>
</dbReference>
<evidence type="ECO:0000256" key="3">
    <source>
        <dbReference type="ARBA" id="ARBA00023239"/>
    </source>
</evidence>
<keyword evidence="6" id="KW-1185">Reference proteome</keyword>
<reference evidence="5 6" key="1">
    <citation type="submission" date="2016-05" db="EMBL/GenBank/DDBJ databases">
        <title>Compelete Genome Sequence of Bacteriochlorophyll-Synthesizing Bacterium Porphyrobacter neustonensis DSM 9434.</title>
        <authorList>
            <person name="Shi X.-L."/>
            <person name="Wu Y.-H."/>
            <person name="Cheng H."/>
            <person name="Xu L."/>
            <person name="Zhang X.-Q."/>
            <person name="Wang C.-S."/>
            <person name="Xu X.-W."/>
        </authorList>
    </citation>
    <scope>NUCLEOTIDE SEQUENCE [LARGE SCALE GENOMIC DNA]</scope>
    <source>
        <strain evidence="5 6">DSM 9434</strain>
    </source>
</reference>
<dbReference type="NCBIfam" id="NF002018">
    <property type="entry name" value="PRK00823.1-3"/>
    <property type="match status" value="1"/>
</dbReference>
<protein>
    <recommendedName>
        <fullName evidence="4">Putative pterin-4-alpha-carbinolamine dehydratase</fullName>
        <shortName evidence="4">PHS</shortName>
        <ecNumber evidence="4">4.2.1.96</ecNumber>
    </recommendedName>
    <alternativeName>
        <fullName evidence="4">4-alpha-hydroxy-tetrahydropterin dehydratase</fullName>
    </alternativeName>
    <alternativeName>
        <fullName evidence="4">Pterin carbinolamine dehydratase</fullName>
        <shortName evidence="4">PCD</shortName>
    </alternativeName>
</protein>
<proteinExistence type="inferred from homology"/>
<keyword evidence="3 4" id="KW-0456">Lyase</keyword>
<name>A0A192D563_9SPHN</name>
<dbReference type="OrthoDB" id="9794987at2"/>
<evidence type="ECO:0000313" key="6">
    <source>
        <dbReference type="Proteomes" id="UP000078263"/>
    </source>
</evidence>
<accession>A0A192D563</accession>
<dbReference type="GO" id="GO:0008124">
    <property type="term" value="F:4-alpha-hydroxytetrahydrobiopterin dehydratase activity"/>
    <property type="evidence" value="ECO:0007669"/>
    <property type="project" value="UniProtKB-UniRule"/>
</dbReference>
<comment type="catalytic activity">
    <reaction evidence="1 4">
        <text>(4aS,6R)-4a-hydroxy-L-erythro-5,6,7,8-tetrahydrobiopterin = (6R)-L-erythro-6,7-dihydrobiopterin + H2O</text>
        <dbReference type="Rhea" id="RHEA:11920"/>
        <dbReference type="ChEBI" id="CHEBI:15377"/>
        <dbReference type="ChEBI" id="CHEBI:15642"/>
        <dbReference type="ChEBI" id="CHEBI:43120"/>
        <dbReference type="EC" id="4.2.1.96"/>
    </reaction>
</comment>
<dbReference type="Proteomes" id="UP000078263">
    <property type="component" value="Chromosome"/>
</dbReference>
<dbReference type="Gene3D" id="3.30.1360.20">
    <property type="entry name" value="Transcriptional coactivator/pterin dehydratase"/>
    <property type="match status" value="1"/>
</dbReference>
<evidence type="ECO:0000256" key="2">
    <source>
        <dbReference type="ARBA" id="ARBA00006472"/>
    </source>
</evidence>
<gene>
    <name evidence="5" type="ORF">A9D12_08800</name>
</gene>
<dbReference type="EC" id="4.2.1.96" evidence="4"/>
<evidence type="ECO:0000256" key="4">
    <source>
        <dbReference type="HAMAP-Rule" id="MF_00434"/>
    </source>
</evidence>
<dbReference type="Pfam" id="PF01329">
    <property type="entry name" value="Pterin_4a"/>
    <property type="match status" value="1"/>
</dbReference>